<dbReference type="FunCoup" id="A7TFU9">
    <property type="interactions" value="202"/>
</dbReference>
<dbReference type="HOGENOM" id="CLU_337435_0_0_1"/>
<evidence type="ECO:0000259" key="3">
    <source>
        <dbReference type="PROSITE" id="PS50053"/>
    </source>
</evidence>
<dbReference type="InParanoid" id="A7TFU9"/>
<dbReference type="STRING" id="436907.A7TFU9"/>
<keyword evidence="2" id="KW-1133">Transmembrane helix</keyword>
<feature type="domain" description="Ubiquitin-like" evidence="3">
    <location>
        <begin position="230"/>
        <end position="335"/>
    </location>
</feature>
<evidence type="ECO:0000256" key="2">
    <source>
        <dbReference type="SAM" id="Phobius"/>
    </source>
</evidence>
<keyword evidence="2" id="KW-0812">Transmembrane</keyword>
<gene>
    <name evidence="4" type="ORF">Kpol_1023p76</name>
</gene>
<dbReference type="AlphaFoldDB" id="A7TFU9"/>
<evidence type="ECO:0000313" key="5">
    <source>
        <dbReference type="Proteomes" id="UP000000267"/>
    </source>
</evidence>
<dbReference type="RefSeq" id="XP_001646765.1">
    <property type="nucleotide sequence ID" value="XM_001646715.1"/>
</dbReference>
<name>A7TFU9_VANPO</name>
<dbReference type="SUPFAM" id="SSF54236">
    <property type="entry name" value="Ubiquitin-like"/>
    <property type="match status" value="1"/>
</dbReference>
<protein>
    <recommendedName>
        <fullName evidence="3">Ubiquitin-like domain-containing protein</fullName>
    </recommendedName>
</protein>
<dbReference type="eggNOG" id="ENOG502QUV9">
    <property type="taxonomic scope" value="Eukaryota"/>
</dbReference>
<dbReference type="OrthoDB" id="4066580at2759"/>
<feature type="region of interest" description="Disordered" evidence="1">
    <location>
        <begin position="879"/>
        <end position="902"/>
    </location>
</feature>
<organism evidence="5">
    <name type="scientific">Vanderwaltozyma polyspora (strain ATCC 22028 / DSM 70294 / BCRC 21397 / CBS 2163 / NBRC 10782 / NRRL Y-8283 / UCD 57-17)</name>
    <name type="common">Kluyveromyces polysporus</name>
    <dbReference type="NCBI Taxonomy" id="436907"/>
    <lineage>
        <taxon>Eukaryota</taxon>
        <taxon>Fungi</taxon>
        <taxon>Dikarya</taxon>
        <taxon>Ascomycota</taxon>
        <taxon>Saccharomycotina</taxon>
        <taxon>Saccharomycetes</taxon>
        <taxon>Saccharomycetales</taxon>
        <taxon>Saccharomycetaceae</taxon>
        <taxon>Vanderwaltozyma</taxon>
    </lineage>
</organism>
<feature type="transmembrane region" description="Helical" evidence="2">
    <location>
        <begin position="570"/>
        <end position="588"/>
    </location>
</feature>
<keyword evidence="5" id="KW-1185">Reference proteome</keyword>
<reference evidence="4 5" key="1">
    <citation type="journal article" date="2007" name="Proc. Natl. Acad. Sci. U.S.A.">
        <title>Independent sorting-out of thousands of duplicated gene pairs in two yeast species descended from a whole-genome duplication.</title>
        <authorList>
            <person name="Scannell D.R."/>
            <person name="Frank A.C."/>
            <person name="Conant G.C."/>
            <person name="Byrne K.P."/>
            <person name="Woolfit M."/>
            <person name="Wolfe K.H."/>
        </authorList>
    </citation>
    <scope>NUCLEOTIDE SEQUENCE [LARGE SCALE GENOMIC DNA]</scope>
    <source>
        <strain evidence="5">ATCC 22028 / DSM 70294 / BCRC 21397 / CBS 2163 / NBRC 10782 / NRRL Y-8283 / UCD 57-17</strain>
    </source>
</reference>
<dbReference type="Proteomes" id="UP000000267">
    <property type="component" value="Unassembled WGS sequence"/>
</dbReference>
<dbReference type="InterPro" id="IPR000626">
    <property type="entry name" value="Ubiquitin-like_dom"/>
</dbReference>
<dbReference type="OMA" id="WENATHI"/>
<sequence>MECLALLPVKCTVWSSEKNLICTNILVNAHPKATVSRLLQYIHYKVFKSIDSETESSTNVGDVSEYYLLSDGKELNLSMLVHTLALNNDSGFIKLQFEKRKSHTGPAMNLDYDIDNDFVSTNISIMMNSFSIDKVTKIELKDVQWDTSLAKLEKLALNHLNYYEQNSTAKKFCSKNGAHTSCDCLGFMFKGKQRSTLLNNEAEKSLFNDLSIAEILGFDFTPSPTSYFTLMLKIKHEQDNHTLEANYNTLEFISDAHLYMHKMVFDSDTTVNDVKEFICCVYMHSLSICRSNVKLIYKGRLIKSTNDDNEPSHIVQDVGIDDKAKIHVQITTESADVEAEFYEDLFNDNMDNESSEELKDIKEDVAEDPTPTPTVPMTAIDEVELDTAELLTVENENIHQNEVQSNFPTGYGIHDRQRKTYLTESDGVVERTGKLYEKCLLDGDEEVYIECSHFDIVDSHLTINENNVELYSHEYVIGDGFIKLSPNVISRIEDRLDLDILKEDFESGDINLHDISMRRNNGRLTFFRLVEAFDISAIIRISLLLMKTLYLIIVNSFLKLCLVFQFTGFLPARIVISILVMVLLRSIWTAQDIWELWNPYIRRYRKIPQGQHEKVQNAVLKGSLPIEFYKRCGEEKRLIESLCIPELQNDRIVAYQKANLTDLSEGEDQNNMKSLFHKVSNGEAPRSLVDDVLKACLSKYNPNPSNSEEQLELQDSVKETISIIWAEMKKSREIHAQLPWYHIIAIRITNCFDLMRQPEIYRRFLKKVVPYPGRDSILQIIWKNLVLFFLVFIPPIKVMADTISAERKNEEEQRTRESESIMIEPVNIQTPAEGNMDNIVSDGDGIEENVIISDAASTLNGETVSTANDNEDVEVSGINEGEGISTGVSIHQDGNETGTTTN</sequence>
<dbReference type="EMBL" id="DS480384">
    <property type="protein sequence ID" value="EDO18907.1"/>
    <property type="molecule type" value="Genomic_DNA"/>
</dbReference>
<accession>A7TFU9</accession>
<dbReference type="KEGG" id="vpo:Kpol_1023p76"/>
<dbReference type="GeneID" id="5547224"/>
<dbReference type="InterPro" id="IPR029071">
    <property type="entry name" value="Ubiquitin-like_domsf"/>
</dbReference>
<feature type="transmembrane region" description="Helical" evidence="2">
    <location>
        <begin position="537"/>
        <end position="558"/>
    </location>
</feature>
<dbReference type="PROSITE" id="PS50053">
    <property type="entry name" value="UBIQUITIN_2"/>
    <property type="match status" value="1"/>
</dbReference>
<keyword evidence="2" id="KW-0472">Membrane</keyword>
<evidence type="ECO:0000256" key="1">
    <source>
        <dbReference type="SAM" id="MobiDB-lite"/>
    </source>
</evidence>
<dbReference type="PhylomeDB" id="A7TFU9"/>
<evidence type="ECO:0000313" key="4">
    <source>
        <dbReference type="EMBL" id="EDO18907.1"/>
    </source>
</evidence>
<proteinExistence type="predicted"/>